<reference evidence="10" key="1">
    <citation type="journal article" date="2014" name="Front. Microbiol.">
        <title>High frequency of phylogenetically diverse reductive dehalogenase-homologous genes in deep subseafloor sedimentary metagenomes.</title>
        <authorList>
            <person name="Kawai M."/>
            <person name="Futagami T."/>
            <person name="Toyoda A."/>
            <person name="Takaki Y."/>
            <person name="Nishi S."/>
            <person name="Hori S."/>
            <person name="Arai W."/>
            <person name="Tsubouchi T."/>
            <person name="Morono Y."/>
            <person name="Uchiyama I."/>
            <person name="Ito T."/>
            <person name="Fujiyama A."/>
            <person name="Inagaki F."/>
            <person name="Takami H."/>
        </authorList>
    </citation>
    <scope>NUCLEOTIDE SEQUENCE</scope>
    <source>
        <strain evidence="10">Expedition CK06-06</strain>
    </source>
</reference>
<feature type="non-terminal residue" evidence="10">
    <location>
        <position position="235"/>
    </location>
</feature>
<dbReference type="Gene3D" id="3.40.50.300">
    <property type="entry name" value="P-loop containing nucleotide triphosphate hydrolases"/>
    <property type="match status" value="1"/>
</dbReference>
<keyword evidence="4" id="KW-1003">Cell membrane</keyword>
<feature type="domain" description="ABC transporter" evidence="9">
    <location>
        <begin position="4"/>
        <end position="234"/>
    </location>
</feature>
<evidence type="ECO:0000259" key="9">
    <source>
        <dbReference type="PROSITE" id="PS50893"/>
    </source>
</evidence>
<keyword evidence="6" id="KW-0067">ATP-binding</keyword>
<dbReference type="AlphaFoldDB" id="X0S3V8"/>
<evidence type="ECO:0000256" key="5">
    <source>
        <dbReference type="ARBA" id="ARBA00022741"/>
    </source>
</evidence>
<evidence type="ECO:0000256" key="3">
    <source>
        <dbReference type="ARBA" id="ARBA00022448"/>
    </source>
</evidence>
<comment type="subcellular location">
    <subcellularLocation>
        <location evidence="1">Cell membrane</location>
    </subcellularLocation>
</comment>
<evidence type="ECO:0000256" key="4">
    <source>
        <dbReference type="ARBA" id="ARBA00022475"/>
    </source>
</evidence>
<protein>
    <recommendedName>
        <fullName evidence="9">ABC transporter domain-containing protein</fullName>
    </recommendedName>
</protein>
<dbReference type="GO" id="GO:0005524">
    <property type="term" value="F:ATP binding"/>
    <property type="evidence" value="ECO:0007669"/>
    <property type="project" value="UniProtKB-KW"/>
</dbReference>
<evidence type="ECO:0000256" key="2">
    <source>
        <dbReference type="ARBA" id="ARBA00005417"/>
    </source>
</evidence>
<dbReference type="SMART" id="SM00382">
    <property type="entry name" value="AAA"/>
    <property type="match status" value="1"/>
</dbReference>
<evidence type="ECO:0000256" key="6">
    <source>
        <dbReference type="ARBA" id="ARBA00022840"/>
    </source>
</evidence>
<sequence>MAIIEGKGVTKHYNSLLAVDHVDFSIEKMECYGFLGPNGAGKTTIMKMIYCRTPVSEGDITVDGLSVRAHPRKIKSFIGVATQDDDLDRDLTVYENLYVYSRYFDIPRDVAVKKINDLLSFFELTDKRNTPVDDLSGGMKRKLSVARALINDPRILIMDEPTTGLDPTARRQIWDTVIKLRAEGKTIILTTHYMDEAQELCDRIALVFGGKILEYGTPDELIDRVIGTNVCELYA</sequence>
<dbReference type="InterPro" id="IPR027417">
    <property type="entry name" value="P-loop_NTPase"/>
</dbReference>
<dbReference type="InterPro" id="IPR003439">
    <property type="entry name" value="ABC_transporter-like_ATP-bd"/>
</dbReference>
<name>X0S3V8_9ZZZZ</name>
<dbReference type="CDD" id="cd03263">
    <property type="entry name" value="ABC_subfamily_A"/>
    <property type="match status" value="1"/>
</dbReference>
<dbReference type="SUPFAM" id="SSF52540">
    <property type="entry name" value="P-loop containing nucleoside triphosphate hydrolases"/>
    <property type="match status" value="1"/>
</dbReference>
<dbReference type="InterPro" id="IPR017871">
    <property type="entry name" value="ABC_transporter-like_CS"/>
</dbReference>
<keyword evidence="8" id="KW-0472">Membrane</keyword>
<dbReference type="GO" id="GO:0005886">
    <property type="term" value="C:plasma membrane"/>
    <property type="evidence" value="ECO:0007669"/>
    <property type="project" value="UniProtKB-SubCell"/>
</dbReference>
<organism evidence="10">
    <name type="scientific">marine sediment metagenome</name>
    <dbReference type="NCBI Taxonomy" id="412755"/>
    <lineage>
        <taxon>unclassified sequences</taxon>
        <taxon>metagenomes</taxon>
        <taxon>ecological metagenomes</taxon>
    </lineage>
</organism>
<dbReference type="EMBL" id="BARS01009510">
    <property type="protein sequence ID" value="GAF75714.1"/>
    <property type="molecule type" value="Genomic_DNA"/>
</dbReference>
<dbReference type="PANTHER" id="PTHR42711">
    <property type="entry name" value="ABC TRANSPORTER ATP-BINDING PROTEIN"/>
    <property type="match status" value="1"/>
</dbReference>
<keyword evidence="5" id="KW-0547">Nucleotide-binding</keyword>
<dbReference type="InterPro" id="IPR003593">
    <property type="entry name" value="AAA+_ATPase"/>
</dbReference>
<dbReference type="GO" id="GO:0016887">
    <property type="term" value="F:ATP hydrolysis activity"/>
    <property type="evidence" value="ECO:0007669"/>
    <property type="project" value="InterPro"/>
</dbReference>
<dbReference type="InterPro" id="IPR050763">
    <property type="entry name" value="ABC_transporter_ATP-binding"/>
</dbReference>
<dbReference type="PROSITE" id="PS00211">
    <property type="entry name" value="ABC_TRANSPORTER_1"/>
    <property type="match status" value="1"/>
</dbReference>
<proteinExistence type="inferred from homology"/>
<dbReference type="PROSITE" id="PS50893">
    <property type="entry name" value="ABC_TRANSPORTER_2"/>
    <property type="match status" value="1"/>
</dbReference>
<keyword evidence="7" id="KW-1278">Translocase</keyword>
<evidence type="ECO:0000256" key="7">
    <source>
        <dbReference type="ARBA" id="ARBA00022967"/>
    </source>
</evidence>
<evidence type="ECO:0000256" key="1">
    <source>
        <dbReference type="ARBA" id="ARBA00004236"/>
    </source>
</evidence>
<dbReference type="FunFam" id="3.40.50.300:FF:000589">
    <property type="entry name" value="ABC transporter, ATP-binding subunit"/>
    <property type="match status" value="1"/>
</dbReference>
<dbReference type="Pfam" id="PF00005">
    <property type="entry name" value="ABC_tran"/>
    <property type="match status" value="1"/>
</dbReference>
<dbReference type="PANTHER" id="PTHR42711:SF5">
    <property type="entry name" value="ABC TRANSPORTER ATP-BINDING PROTEIN NATA"/>
    <property type="match status" value="1"/>
</dbReference>
<accession>X0S3V8</accession>
<keyword evidence="3" id="KW-0813">Transport</keyword>
<comment type="caution">
    <text evidence="10">The sequence shown here is derived from an EMBL/GenBank/DDBJ whole genome shotgun (WGS) entry which is preliminary data.</text>
</comment>
<evidence type="ECO:0000313" key="10">
    <source>
        <dbReference type="EMBL" id="GAF75714.1"/>
    </source>
</evidence>
<comment type="similarity">
    <text evidence="2">Belongs to the ABC transporter superfamily.</text>
</comment>
<evidence type="ECO:0000256" key="8">
    <source>
        <dbReference type="ARBA" id="ARBA00023136"/>
    </source>
</evidence>
<gene>
    <name evidence="10" type="ORF">S01H1_17879</name>
</gene>